<proteinExistence type="predicted"/>
<dbReference type="Proteomes" id="UP000271624">
    <property type="component" value="Unassembled WGS sequence"/>
</dbReference>
<keyword evidence="2" id="KW-1185">Reference proteome</keyword>
<accession>A0A3S1CPP5</accession>
<evidence type="ECO:0000313" key="1">
    <source>
        <dbReference type="EMBL" id="RUS96156.1"/>
    </source>
</evidence>
<dbReference type="EMBL" id="RSCL01000038">
    <property type="protein sequence ID" value="RUS96156.1"/>
    <property type="molecule type" value="Genomic_DNA"/>
</dbReference>
<sequence>MSTYNISLEGDILKVGFAKPAHGDQIVKDAAARLDEMIASGELSGGKLLMIDGPASLPVCYLIAHKVSELYSAIAIFDPKIGRKGYKTFITAVSHTPAYKIGEIIETNEPQKDKINPKVVICGPRKSGKSCLREGLKQAVIGIEGAPYPYVITACPDGEGAWFSEAAQRDPELAMQLKEEYKAKFTDEFAKLAAGWVRSANTPLNIIDVGGKTSEQNRVIMREATHAVILSGEKEKIPEWQEFCESLGLKVVAIIYSDIDGERDVIEEEAPVLTGSVHCLERGEDVSGREMVKALARVLVGLSRG</sequence>
<dbReference type="RefSeq" id="WP_127086810.1">
    <property type="nucleotide sequence ID" value="NZ_RSCL01000038.1"/>
</dbReference>
<comment type="caution">
    <text evidence="1">The sequence shown here is derived from an EMBL/GenBank/DDBJ whole genome shotgun (WGS) entry which is preliminary data.</text>
</comment>
<reference evidence="1" key="2">
    <citation type="journal article" date="2019" name="Genome Biol. Evol.">
        <title>Day and night: Metabolic profiles and evolutionary relationships of six axenic non-marine cyanobacteria.</title>
        <authorList>
            <person name="Will S.E."/>
            <person name="Henke P."/>
            <person name="Boedeker C."/>
            <person name="Huang S."/>
            <person name="Brinkmann H."/>
            <person name="Rohde M."/>
            <person name="Jarek M."/>
            <person name="Friedl T."/>
            <person name="Seufert S."/>
            <person name="Schumacher M."/>
            <person name="Overmann J."/>
            <person name="Neumann-Schaal M."/>
            <person name="Petersen J."/>
        </authorList>
    </citation>
    <scope>NUCLEOTIDE SEQUENCE [LARGE SCALE GENOMIC DNA]</scope>
    <source>
        <strain evidence="1">PCC 7102</strain>
    </source>
</reference>
<dbReference type="OrthoDB" id="459959at2"/>
<protein>
    <recommendedName>
        <fullName evidence="3">CRISPR-associated protein Csx3</fullName>
    </recommendedName>
</protein>
<organism evidence="1 2">
    <name type="scientific">Dulcicalothrix desertica PCC 7102</name>
    <dbReference type="NCBI Taxonomy" id="232991"/>
    <lineage>
        <taxon>Bacteria</taxon>
        <taxon>Bacillati</taxon>
        <taxon>Cyanobacteriota</taxon>
        <taxon>Cyanophyceae</taxon>
        <taxon>Nostocales</taxon>
        <taxon>Calotrichaceae</taxon>
        <taxon>Dulcicalothrix</taxon>
    </lineage>
</organism>
<dbReference type="AlphaFoldDB" id="A0A3S1CPP5"/>
<name>A0A3S1CPP5_9CYAN</name>
<reference evidence="1" key="1">
    <citation type="submission" date="2018-12" db="EMBL/GenBank/DDBJ databases">
        <authorList>
            <person name="Will S."/>
            <person name="Neumann-Schaal M."/>
            <person name="Henke P."/>
        </authorList>
    </citation>
    <scope>NUCLEOTIDE SEQUENCE</scope>
    <source>
        <strain evidence="1">PCC 7102</strain>
    </source>
</reference>
<gene>
    <name evidence="1" type="ORF">DSM106972_088270</name>
</gene>
<evidence type="ECO:0008006" key="3">
    <source>
        <dbReference type="Google" id="ProtNLM"/>
    </source>
</evidence>
<evidence type="ECO:0000313" key="2">
    <source>
        <dbReference type="Proteomes" id="UP000271624"/>
    </source>
</evidence>